<accession>A0A0B0PG96</accession>
<proteinExistence type="predicted"/>
<name>A0A0B0PG96_GOSAR</name>
<evidence type="ECO:0000313" key="1">
    <source>
        <dbReference type="EMBL" id="KHG23474.1"/>
    </source>
</evidence>
<dbReference type="EMBL" id="KN425220">
    <property type="protein sequence ID" value="KHG23474.1"/>
    <property type="molecule type" value="Genomic_DNA"/>
</dbReference>
<sequence length="52" mass="5769">MMPILDLGEGKSDRIAVEAVRQHPRFCSLAIGFGIIEVKSSTLSNPLWYSFS</sequence>
<evidence type="ECO:0000313" key="2">
    <source>
        <dbReference type="Proteomes" id="UP000032142"/>
    </source>
</evidence>
<protein>
    <submittedName>
        <fullName evidence="1">Uncharacterized protein</fullName>
    </submittedName>
</protein>
<dbReference type="AlphaFoldDB" id="A0A0B0PG96"/>
<keyword evidence="2" id="KW-1185">Reference proteome</keyword>
<reference evidence="2" key="1">
    <citation type="submission" date="2014-09" db="EMBL/GenBank/DDBJ databases">
        <authorList>
            <person name="Mudge J."/>
            <person name="Ramaraj T."/>
            <person name="Lindquist I.E."/>
            <person name="Bharti A.K."/>
            <person name="Sundararajan A."/>
            <person name="Cameron C.T."/>
            <person name="Woodward J.E."/>
            <person name="May G.D."/>
            <person name="Brubaker C."/>
            <person name="Broadhvest J."/>
            <person name="Wilkins T.A."/>
        </authorList>
    </citation>
    <scope>NUCLEOTIDE SEQUENCE</scope>
    <source>
        <strain evidence="2">cv. AKA8401</strain>
    </source>
</reference>
<dbReference type="Proteomes" id="UP000032142">
    <property type="component" value="Unassembled WGS sequence"/>
</dbReference>
<gene>
    <name evidence="1" type="ORF">F383_01839</name>
</gene>
<organism evidence="1 2">
    <name type="scientific">Gossypium arboreum</name>
    <name type="common">Tree cotton</name>
    <name type="synonym">Gossypium nanking</name>
    <dbReference type="NCBI Taxonomy" id="29729"/>
    <lineage>
        <taxon>Eukaryota</taxon>
        <taxon>Viridiplantae</taxon>
        <taxon>Streptophyta</taxon>
        <taxon>Embryophyta</taxon>
        <taxon>Tracheophyta</taxon>
        <taxon>Spermatophyta</taxon>
        <taxon>Magnoliopsida</taxon>
        <taxon>eudicotyledons</taxon>
        <taxon>Gunneridae</taxon>
        <taxon>Pentapetalae</taxon>
        <taxon>rosids</taxon>
        <taxon>malvids</taxon>
        <taxon>Malvales</taxon>
        <taxon>Malvaceae</taxon>
        <taxon>Malvoideae</taxon>
        <taxon>Gossypium</taxon>
    </lineage>
</organism>